<gene>
    <name evidence="2" type="ORF">AKJ37_07600</name>
</gene>
<dbReference type="InterPro" id="IPR053714">
    <property type="entry name" value="Iso_Racemase_Enz_sf"/>
</dbReference>
<dbReference type="AlphaFoldDB" id="A0A133UJP6"/>
<dbReference type="GO" id="GO:0047661">
    <property type="term" value="F:amino-acid racemase activity"/>
    <property type="evidence" value="ECO:0007669"/>
    <property type="project" value="InterPro"/>
</dbReference>
<keyword evidence="3" id="KW-1185">Reference proteome</keyword>
<comment type="caution">
    <text evidence="2">The sequence shown here is derived from an EMBL/GenBank/DDBJ whole genome shotgun (WGS) entry which is preliminary data.</text>
</comment>
<sequence>MKLKIIVPCTAKELVEPTEKEANKYSSNDTKIDVESLDQGTKTIESSVDNDLCAPDVLRIVEQSISAEYDGIIIESMTDTALESAREIADIPVVGPGRTSMLFAADLANSFSIITVLENLVRLEENLAKLAGMSEKLVSVRHIGIPVLGHQENEEVVKLLREESIKAIEKDGAQAIILGCGALMGIEEKLSEALLKRGYNIPLIYPLPVTIKYIETLVSLRLTHSKKCYPTPKKEIKITDSQ</sequence>
<dbReference type="PATRIC" id="fig|1698267.3.peg.770"/>
<organism evidence="2 3">
    <name type="scientific">candidate division MSBL1 archaeon SCGC-AAA259I09</name>
    <dbReference type="NCBI Taxonomy" id="1698267"/>
    <lineage>
        <taxon>Archaea</taxon>
        <taxon>Methanobacteriati</taxon>
        <taxon>Methanobacteriota</taxon>
        <taxon>candidate division MSBL1</taxon>
    </lineage>
</organism>
<evidence type="ECO:0000313" key="2">
    <source>
        <dbReference type="EMBL" id="KXA94441.1"/>
    </source>
</evidence>
<name>A0A133UJP6_9EURY</name>
<reference evidence="2 3" key="1">
    <citation type="journal article" date="2016" name="Sci. Rep.">
        <title>Metabolic traits of an uncultured archaeal lineage -MSBL1- from brine pools of the Red Sea.</title>
        <authorList>
            <person name="Mwirichia R."/>
            <person name="Alam I."/>
            <person name="Rashid M."/>
            <person name="Vinu M."/>
            <person name="Ba-Alawi W."/>
            <person name="Anthony Kamau A."/>
            <person name="Kamanda Ngugi D."/>
            <person name="Goker M."/>
            <person name="Klenk H.P."/>
            <person name="Bajic V."/>
            <person name="Stingl U."/>
        </authorList>
    </citation>
    <scope>NUCLEOTIDE SEQUENCE [LARGE SCALE GENOMIC DNA]</scope>
    <source>
        <strain evidence="2">SCGC-AAA259I09</strain>
    </source>
</reference>
<dbReference type="Pfam" id="PF01177">
    <property type="entry name" value="Asp_Glu_race"/>
    <property type="match status" value="1"/>
</dbReference>
<accession>A0A133UJP6</accession>
<evidence type="ECO:0000256" key="1">
    <source>
        <dbReference type="ARBA" id="ARBA00038414"/>
    </source>
</evidence>
<dbReference type="Proteomes" id="UP000070463">
    <property type="component" value="Unassembled WGS sequence"/>
</dbReference>
<protein>
    <recommendedName>
        <fullName evidence="4">Hydrogenase expression protein HupH</fullName>
    </recommendedName>
</protein>
<comment type="similarity">
    <text evidence="1">Belongs to the HyuE racemase family.</text>
</comment>
<evidence type="ECO:0000313" key="3">
    <source>
        <dbReference type="Proteomes" id="UP000070463"/>
    </source>
</evidence>
<evidence type="ECO:0008006" key="4">
    <source>
        <dbReference type="Google" id="ProtNLM"/>
    </source>
</evidence>
<dbReference type="InterPro" id="IPR015942">
    <property type="entry name" value="Asp/Glu/hydantoin_racemase"/>
</dbReference>
<dbReference type="PANTHER" id="PTHR28047">
    <property type="entry name" value="PROTEIN DCG1"/>
    <property type="match status" value="1"/>
</dbReference>
<dbReference type="PANTHER" id="PTHR28047:SF5">
    <property type="entry name" value="PROTEIN DCG1"/>
    <property type="match status" value="1"/>
</dbReference>
<proteinExistence type="inferred from homology"/>
<dbReference type="InterPro" id="IPR052186">
    <property type="entry name" value="Hydantoin_racemase-like"/>
</dbReference>
<dbReference type="Gene3D" id="3.40.50.12500">
    <property type="match status" value="1"/>
</dbReference>
<dbReference type="EMBL" id="LHXR01000185">
    <property type="protein sequence ID" value="KXA94441.1"/>
    <property type="molecule type" value="Genomic_DNA"/>
</dbReference>